<protein>
    <submittedName>
        <fullName evidence="2">Uncharacterized protein</fullName>
    </submittedName>
</protein>
<keyword evidence="1" id="KW-0175">Coiled coil</keyword>
<evidence type="ECO:0000256" key="1">
    <source>
        <dbReference type="SAM" id="Coils"/>
    </source>
</evidence>
<comment type="caution">
    <text evidence="2">The sequence shown here is derived from an EMBL/GenBank/DDBJ whole genome shotgun (WGS) entry which is preliminary data.</text>
</comment>
<dbReference type="Proteomes" id="UP000075526">
    <property type="component" value="Unassembled WGS sequence"/>
</dbReference>
<dbReference type="Gene3D" id="3.30.930.30">
    <property type="match status" value="1"/>
</dbReference>
<dbReference type="EMBL" id="LHZF01000082">
    <property type="protein sequence ID" value="KXV21658.1"/>
    <property type="molecule type" value="Genomic_DNA"/>
</dbReference>
<evidence type="ECO:0000313" key="2">
    <source>
        <dbReference type="EMBL" id="KXV21658.1"/>
    </source>
</evidence>
<gene>
    <name evidence="2" type="ORF">AD933_00830</name>
</gene>
<dbReference type="AlphaFoldDB" id="A0A149S4M1"/>
<dbReference type="PATRIC" id="fig|178901.13.peg.3398"/>
<organism evidence="2 3">
    <name type="scientific">Acetobacter malorum</name>
    <dbReference type="NCBI Taxonomy" id="178901"/>
    <lineage>
        <taxon>Bacteria</taxon>
        <taxon>Pseudomonadati</taxon>
        <taxon>Pseudomonadota</taxon>
        <taxon>Alphaproteobacteria</taxon>
        <taxon>Acetobacterales</taxon>
        <taxon>Acetobacteraceae</taxon>
        <taxon>Acetobacter</taxon>
    </lineage>
</organism>
<sequence>MWGSTLVHDYERHIAGARRNKGADAVALHAFVQFPTDLIEMDEQNERRILQAAVEFINKTHGGDAVFHARLDRDEAGRHGVDVFFAPTYEKRSKSKPQGEKWVSLTKFGKSLALSKYGQNSPAFQGRALQDAFFEFLSNDFCVEGVKRGSKKLTKDKDRVDPEVYKLNKDRENLSKEKESFNKEKRRYAHKEAQIDFIRKSIDKEKLDFENYKNSEIKRIKELSKKNNVVGFALEQYFEGKIYVNPNKNIKSSDDFRYSFSFDPEISKEEQARIYNVFKPFMNSVRNAIAFFEDMFREMRLTKEQENKLKSQYSSNVRSHLRDNGFEL</sequence>
<name>A0A149S4M1_9PROT</name>
<feature type="coiled-coil region" evidence="1">
    <location>
        <begin position="164"/>
        <end position="191"/>
    </location>
</feature>
<proteinExistence type="predicted"/>
<accession>A0A149S4M1</accession>
<reference evidence="2 3" key="1">
    <citation type="submission" date="2015-06" db="EMBL/GenBank/DDBJ databases">
        <title>Improved classification and identification of acetic acid bacteria using matrix-assisted laser desorption/ionization time-of-flight mass spectrometry; Gluconobacter nephelii and Gluconobacter uchimurae are later heterotypic synonyms of Gluconobacter japonicus and Gluconobacter oxydans, respectively.</title>
        <authorList>
            <person name="Li L."/>
            <person name="Cleenwerck I."/>
            <person name="De Vuyst L."/>
            <person name="Vandamme P."/>
        </authorList>
    </citation>
    <scope>NUCLEOTIDE SEQUENCE [LARGE SCALE GENOMIC DNA]</scope>
    <source>
        <strain evidence="2 3">LMG 1552</strain>
    </source>
</reference>
<evidence type="ECO:0000313" key="3">
    <source>
        <dbReference type="Proteomes" id="UP000075526"/>
    </source>
</evidence>